<dbReference type="RefSeq" id="WP_379233980.1">
    <property type="nucleotide sequence ID" value="NZ_JBHSTE010000003.1"/>
</dbReference>
<evidence type="ECO:0000313" key="2">
    <source>
        <dbReference type="Proteomes" id="UP001596233"/>
    </source>
</evidence>
<reference evidence="2" key="1">
    <citation type="journal article" date="2019" name="Int. J. Syst. Evol. Microbiol.">
        <title>The Global Catalogue of Microorganisms (GCM) 10K type strain sequencing project: providing services to taxonomists for standard genome sequencing and annotation.</title>
        <authorList>
            <consortium name="The Broad Institute Genomics Platform"/>
            <consortium name="The Broad Institute Genome Sequencing Center for Infectious Disease"/>
            <person name="Wu L."/>
            <person name="Ma J."/>
        </authorList>
    </citation>
    <scope>NUCLEOTIDE SEQUENCE [LARGE SCALE GENOMIC DNA]</scope>
    <source>
        <strain evidence="2">PCU 280</strain>
    </source>
</reference>
<name>A0ABW1V558_9BACL</name>
<protein>
    <submittedName>
        <fullName evidence="1">Uncharacterized protein</fullName>
    </submittedName>
</protein>
<gene>
    <name evidence="1" type="ORF">ACFP56_10160</name>
</gene>
<dbReference type="EMBL" id="JBHSTE010000003">
    <property type="protein sequence ID" value="MFC6332986.1"/>
    <property type="molecule type" value="Genomic_DNA"/>
</dbReference>
<dbReference type="Proteomes" id="UP001596233">
    <property type="component" value="Unassembled WGS sequence"/>
</dbReference>
<keyword evidence="2" id="KW-1185">Reference proteome</keyword>
<proteinExistence type="predicted"/>
<evidence type="ECO:0000313" key="1">
    <source>
        <dbReference type="EMBL" id="MFC6332986.1"/>
    </source>
</evidence>
<comment type="caution">
    <text evidence="1">The sequence shown here is derived from an EMBL/GenBank/DDBJ whole genome shotgun (WGS) entry which is preliminary data.</text>
</comment>
<organism evidence="1 2">
    <name type="scientific">Paenibacillus septentrionalis</name>
    <dbReference type="NCBI Taxonomy" id="429342"/>
    <lineage>
        <taxon>Bacteria</taxon>
        <taxon>Bacillati</taxon>
        <taxon>Bacillota</taxon>
        <taxon>Bacilli</taxon>
        <taxon>Bacillales</taxon>
        <taxon>Paenibacillaceae</taxon>
        <taxon>Paenibacillus</taxon>
    </lineage>
</organism>
<accession>A0ABW1V558</accession>
<sequence length="53" mass="5895">MDVIVILLLIVVIIGFAGIIGNQTATLRQLEQMQHTLERISASNESKKRDGFL</sequence>